<dbReference type="Gene3D" id="3.40.630.30">
    <property type="match status" value="1"/>
</dbReference>
<name>A0A448YKI4_BRENA</name>
<dbReference type="OrthoDB" id="424551at2759"/>
<dbReference type="EC" id="2.3.1.257" evidence="4"/>
<evidence type="ECO:0000313" key="13">
    <source>
        <dbReference type="EMBL" id="VEU21406.1"/>
    </source>
</evidence>
<evidence type="ECO:0000256" key="5">
    <source>
        <dbReference type="ARBA" id="ARBA00015043"/>
    </source>
</evidence>
<dbReference type="EMBL" id="CAACVR010000012">
    <property type="protein sequence ID" value="VEU21406.1"/>
    <property type="molecule type" value="Genomic_DNA"/>
</dbReference>
<organism evidence="13 14">
    <name type="scientific">Brettanomyces naardenensis</name>
    <name type="common">Yeast</name>
    <dbReference type="NCBI Taxonomy" id="13370"/>
    <lineage>
        <taxon>Eukaryota</taxon>
        <taxon>Fungi</taxon>
        <taxon>Dikarya</taxon>
        <taxon>Ascomycota</taxon>
        <taxon>Saccharomycotina</taxon>
        <taxon>Pichiomycetes</taxon>
        <taxon>Pichiales</taxon>
        <taxon>Pichiaceae</taxon>
        <taxon>Brettanomyces</taxon>
    </lineage>
</organism>
<dbReference type="FunCoup" id="A0A448YKI4">
    <property type="interactions" value="99"/>
</dbReference>
<keyword evidence="14" id="KW-1185">Reference proteome</keyword>
<proteinExistence type="inferred from homology"/>
<dbReference type="SUPFAM" id="SSF55729">
    <property type="entry name" value="Acyl-CoA N-acyltransferases (Nat)"/>
    <property type="match status" value="1"/>
</dbReference>
<dbReference type="PROSITE" id="PS51186">
    <property type="entry name" value="GNAT"/>
    <property type="match status" value="1"/>
</dbReference>
<evidence type="ECO:0000256" key="1">
    <source>
        <dbReference type="ARBA" id="ARBA00004123"/>
    </source>
</evidence>
<comment type="catalytic activity">
    <reaction evidence="10">
        <text>N-terminal L-seryl-[histone H2A] + acetyl-CoA = N-terminal N(alpha)-acetyl-L-seryl-[histone H2A] + CoA + H(+)</text>
        <dbReference type="Rhea" id="RHEA:50600"/>
        <dbReference type="Rhea" id="RHEA-COMP:12742"/>
        <dbReference type="Rhea" id="RHEA-COMP:12744"/>
        <dbReference type="ChEBI" id="CHEBI:15378"/>
        <dbReference type="ChEBI" id="CHEBI:57287"/>
        <dbReference type="ChEBI" id="CHEBI:57288"/>
        <dbReference type="ChEBI" id="CHEBI:64738"/>
        <dbReference type="ChEBI" id="CHEBI:83690"/>
        <dbReference type="EC" id="2.3.1.257"/>
    </reaction>
</comment>
<keyword evidence="9" id="KW-0012">Acyltransferase</keyword>
<evidence type="ECO:0000256" key="7">
    <source>
        <dbReference type="ARBA" id="ARBA00022679"/>
    </source>
</evidence>
<evidence type="ECO:0000313" key="14">
    <source>
        <dbReference type="Proteomes" id="UP000290900"/>
    </source>
</evidence>
<dbReference type="Pfam" id="PF13508">
    <property type="entry name" value="Acetyltransf_7"/>
    <property type="match status" value="1"/>
</dbReference>
<evidence type="ECO:0000256" key="11">
    <source>
        <dbReference type="ARBA" id="ARBA00049524"/>
    </source>
</evidence>
<dbReference type="GO" id="GO:1990189">
    <property type="term" value="F:protein N-terminal-serine acetyltransferase activity"/>
    <property type="evidence" value="ECO:0007669"/>
    <property type="project" value="UniProtKB-EC"/>
</dbReference>
<evidence type="ECO:0000256" key="2">
    <source>
        <dbReference type="ARBA" id="ARBA00004496"/>
    </source>
</evidence>
<comment type="catalytic activity">
    <reaction evidence="11">
        <text>N-terminal L-seryl-[histone H4] + acetyl-CoA = N-terminal N(alpha)-acetyl-L-seryl-[histone H4] + CoA + H(+)</text>
        <dbReference type="Rhea" id="RHEA:50596"/>
        <dbReference type="Rhea" id="RHEA-COMP:12740"/>
        <dbReference type="Rhea" id="RHEA-COMP:12743"/>
        <dbReference type="ChEBI" id="CHEBI:15378"/>
        <dbReference type="ChEBI" id="CHEBI:57287"/>
        <dbReference type="ChEBI" id="CHEBI:57288"/>
        <dbReference type="ChEBI" id="CHEBI:64738"/>
        <dbReference type="ChEBI" id="CHEBI:83690"/>
        <dbReference type="EC" id="2.3.1.257"/>
    </reaction>
</comment>
<feature type="domain" description="N-acetyltransferase" evidence="12">
    <location>
        <begin position="6"/>
        <end position="164"/>
    </location>
</feature>
<protein>
    <recommendedName>
        <fullName evidence="5">N-alpha-acetyltransferase 40</fullName>
        <ecNumber evidence="4">2.3.1.257</ecNumber>
    </recommendedName>
</protein>
<dbReference type="CDD" id="cd04301">
    <property type="entry name" value="NAT_SF"/>
    <property type="match status" value="1"/>
</dbReference>
<dbReference type="GO" id="GO:0010485">
    <property type="term" value="F:histone H4 acetyltransferase activity"/>
    <property type="evidence" value="ECO:0007669"/>
    <property type="project" value="InterPro"/>
</dbReference>
<dbReference type="InterPro" id="IPR016181">
    <property type="entry name" value="Acyl_CoA_acyltransferase"/>
</dbReference>
<dbReference type="PANTHER" id="PTHR20531">
    <property type="entry name" value="N-ALPHA-ACETYLTRANSFERASE 40"/>
    <property type="match status" value="1"/>
</dbReference>
<keyword evidence="7" id="KW-0808">Transferase</keyword>
<evidence type="ECO:0000256" key="8">
    <source>
        <dbReference type="ARBA" id="ARBA00023242"/>
    </source>
</evidence>
<reference evidence="13 14" key="1">
    <citation type="submission" date="2018-12" db="EMBL/GenBank/DDBJ databases">
        <authorList>
            <person name="Tiukova I."/>
            <person name="Dainat J."/>
        </authorList>
    </citation>
    <scope>NUCLEOTIDE SEQUENCE [LARGE SCALE GENOMIC DNA]</scope>
</reference>
<comment type="subcellular location">
    <subcellularLocation>
        <location evidence="2">Cytoplasm</location>
    </subcellularLocation>
    <subcellularLocation>
        <location evidence="1">Nucleus</location>
    </subcellularLocation>
</comment>
<dbReference type="InterPro" id="IPR039949">
    <property type="entry name" value="NAA40"/>
</dbReference>
<evidence type="ECO:0000256" key="6">
    <source>
        <dbReference type="ARBA" id="ARBA00022490"/>
    </source>
</evidence>
<gene>
    <name evidence="13" type="ORF">BRENAR_LOCUS2139</name>
</gene>
<dbReference type="GO" id="GO:0043998">
    <property type="term" value="F:histone H2A acetyltransferase activity"/>
    <property type="evidence" value="ECO:0007669"/>
    <property type="project" value="InterPro"/>
</dbReference>
<comment type="similarity">
    <text evidence="3">Belongs to the acetyltransferase family. NAA40 subfamily.</text>
</comment>
<evidence type="ECO:0000259" key="12">
    <source>
        <dbReference type="PROSITE" id="PS51186"/>
    </source>
</evidence>
<dbReference type="Proteomes" id="UP000290900">
    <property type="component" value="Unassembled WGS sequence"/>
</dbReference>
<dbReference type="GO" id="GO:0005634">
    <property type="term" value="C:nucleus"/>
    <property type="evidence" value="ECO:0007669"/>
    <property type="project" value="UniProtKB-SubCell"/>
</dbReference>
<evidence type="ECO:0000256" key="9">
    <source>
        <dbReference type="ARBA" id="ARBA00023315"/>
    </source>
</evidence>
<evidence type="ECO:0000256" key="4">
    <source>
        <dbReference type="ARBA" id="ARBA00012950"/>
    </source>
</evidence>
<dbReference type="GO" id="GO:0005737">
    <property type="term" value="C:cytoplasm"/>
    <property type="evidence" value="ECO:0007669"/>
    <property type="project" value="UniProtKB-SubCell"/>
</dbReference>
<dbReference type="STRING" id="13370.A0A448YKI4"/>
<dbReference type="InterPro" id="IPR000182">
    <property type="entry name" value="GNAT_dom"/>
</dbReference>
<accession>A0A448YKI4</accession>
<dbReference type="AlphaFoldDB" id="A0A448YKI4"/>
<keyword evidence="6" id="KW-0963">Cytoplasm</keyword>
<dbReference type="InParanoid" id="A0A448YKI4"/>
<evidence type="ECO:0000256" key="3">
    <source>
        <dbReference type="ARBA" id="ARBA00008870"/>
    </source>
</evidence>
<sequence length="170" mass="19532">MCLNTLDHTLGETYSLLHGKNWRSRKFEEMKEPGLIYILLKEKSDSKDEILAGFLSMKFVDEDGLWVVYLYEIQIEEGYRNCGIGSQLLDIYSSIPDSLNENGSYTNRFGPVDGTALTVFSSNEGAFRFYKAHGYKLDRNSPRDRKLRDGKIRKPAYYIMIKYSAAGSIR</sequence>
<dbReference type="PANTHER" id="PTHR20531:SF1">
    <property type="entry name" value="N-ALPHA-ACETYLTRANSFERASE 40"/>
    <property type="match status" value="1"/>
</dbReference>
<keyword evidence="8" id="KW-0539">Nucleus</keyword>
<evidence type="ECO:0000256" key="10">
    <source>
        <dbReference type="ARBA" id="ARBA00047821"/>
    </source>
</evidence>